<dbReference type="Proteomes" id="UP000268162">
    <property type="component" value="Unassembled WGS sequence"/>
</dbReference>
<sequence>MKDMDRTAKPTTSQSEKNTSPNQPSTPKGSNSTKPNLASGPNKSPGTAKPATSQSGKTSRPKPLLSTPQRSTSSPSTLPTGSKKPPATKPTAPTSNGAGKVNLVFQNKPRPGGTNKNMAGSGGGGALAQKPIWKGANSPAKGNAPTPYVNPKALKPQKVK</sequence>
<organism evidence="2 3">
    <name type="scientific">Dimargaris cristalligena</name>
    <dbReference type="NCBI Taxonomy" id="215637"/>
    <lineage>
        <taxon>Eukaryota</taxon>
        <taxon>Fungi</taxon>
        <taxon>Fungi incertae sedis</taxon>
        <taxon>Zoopagomycota</taxon>
        <taxon>Kickxellomycotina</taxon>
        <taxon>Dimargaritomycetes</taxon>
        <taxon>Dimargaritales</taxon>
        <taxon>Dimargaritaceae</taxon>
        <taxon>Dimargaris</taxon>
    </lineage>
</organism>
<name>A0A4P9ZYN5_9FUNG</name>
<accession>A0A4P9ZYN5</accession>
<feature type="compositionally biased region" description="Polar residues" evidence="1">
    <location>
        <begin position="9"/>
        <end position="58"/>
    </location>
</feature>
<dbReference type="EMBL" id="ML002434">
    <property type="protein sequence ID" value="RKP37880.1"/>
    <property type="molecule type" value="Genomic_DNA"/>
</dbReference>
<evidence type="ECO:0000313" key="2">
    <source>
        <dbReference type="EMBL" id="RKP37880.1"/>
    </source>
</evidence>
<feature type="region of interest" description="Disordered" evidence="1">
    <location>
        <begin position="1"/>
        <end position="160"/>
    </location>
</feature>
<reference evidence="3" key="1">
    <citation type="journal article" date="2018" name="Nat. Microbiol.">
        <title>Leveraging single-cell genomics to expand the fungal tree of life.</title>
        <authorList>
            <person name="Ahrendt S.R."/>
            <person name="Quandt C.A."/>
            <person name="Ciobanu D."/>
            <person name="Clum A."/>
            <person name="Salamov A."/>
            <person name="Andreopoulos B."/>
            <person name="Cheng J.F."/>
            <person name="Woyke T."/>
            <person name="Pelin A."/>
            <person name="Henrissat B."/>
            <person name="Reynolds N.K."/>
            <person name="Benny G.L."/>
            <person name="Smith M.E."/>
            <person name="James T.Y."/>
            <person name="Grigoriev I.V."/>
        </authorList>
    </citation>
    <scope>NUCLEOTIDE SEQUENCE [LARGE SCALE GENOMIC DNA]</scope>
    <source>
        <strain evidence="3">RSA 468</strain>
    </source>
</reference>
<gene>
    <name evidence="2" type="ORF">BJ085DRAFT_34025</name>
</gene>
<dbReference type="AlphaFoldDB" id="A0A4P9ZYN5"/>
<feature type="compositionally biased region" description="Low complexity" evidence="1">
    <location>
        <begin position="63"/>
        <end position="94"/>
    </location>
</feature>
<evidence type="ECO:0000313" key="3">
    <source>
        <dbReference type="Proteomes" id="UP000268162"/>
    </source>
</evidence>
<keyword evidence="3" id="KW-1185">Reference proteome</keyword>
<evidence type="ECO:0000256" key="1">
    <source>
        <dbReference type="SAM" id="MobiDB-lite"/>
    </source>
</evidence>
<protein>
    <submittedName>
        <fullName evidence="2">Uncharacterized protein</fullName>
    </submittedName>
</protein>
<proteinExistence type="predicted"/>